<gene>
    <name evidence="1" type="ORF">SAMN02745204_02192</name>
</gene>
<evidence type="ECO:0008006" key="3">
    <source>
        <dbReference type="Google" id="ProtNLM"/>
    </source>
</evidence>
<dbReference type="AlphaFoldDB" id="A0A1M5AFN4"/>
<name>A0A1M5AFN4_9GAMM</name>
<evidence type="ECO:0000313" key="2">
    <source>
        <dbReference type="Proteomes" id="UP000242857"/>
    </source>
</evidence>
<dbReference type="STRING" id="213588.SAMN02745204_02192"/>
<sequence length="61" mass="6856">MPQSGRQSGLFRPSLEHFDRVLAQFEEFCIVTQSVREGMQVDVRIVDADGVRHVPGTAQAR</sequence>
<keyword evidence="2" id="KW-1185">Reference proteome</keyword>
<accession>A0A1M5AFN4</accession>
<organism evidence="1 2">
    <name type="scientific">Thermomonas hydrothermalis</name>
    <dbReference type="NCBI Taxonomy" id="213588"/>
    <lineage>
        <taxon>Bacteria</taxon>
        <taxon>Pseudomonadati</taxon>
        <taxon>Pseudomonadota</taxon>
        <taxon>Gammaproteobacteria</taxon>
        <taxon>Lysobacterales</taxon>
        <taxon>Lysobacteraceae</taxon>
        <taxon>Thermomonas</taxon>
    </lineage>
</organism>
<proteinExistence type="predicted"/>
<evidence type="ECO:0000313" key="1">
    <source>
        <dbReference type="EMBL" id="SHF28967.1"/>
    </source>
</evidence>
<reference evidence="2" key="1">
    <citation type="submission" date="2016-11" db="EMBL/GenBank/DDBJ databases">
        <authorList>
            <person name="Varghese N."/>
            <person name="Submissions S."/>
        </authorList>
    </citation>
    <scope>NUCLEOTIDE SEQUENCE [LARGE SCALE GENOMIC DNA]</scope>
    <source>
        <strain evidence="2">DSM 14834</strain>
    </source>
</reference>
<dbReference type="Proteomes" id="UP000242857">
    <property type="component" value="Unassembled WGS sequence"/>
</dbReference>
<protein>
    <recommendedName>
        <fullName evidence="3">OsmC-like protein</fullName>
    </recommendedName>
</protein>
<dbReference type="EMBL" id="FQUK01000053">
    <property type="protein sequence ID" value="SHF28967.1"/>
    <property type="molecule type" value="Genomic_DNA"/>
</dbReference>